<dbReference type="Gene3D" id="1.10.1330.10">
    <property type="entry name" value="Dockerin domain"/>
    <property type="match status" value="1"/>
</dbReference>
<evidence type="ECO:0000256" key="1">
    <source>
        <dbReference type="SAM" id="Phobius"/>
    </source>
</evidence>
<dbReference type="GO" id="GO:0000272">
    <property type="term" value="P:polysaccharide catabolic process"/>
    <property type="evidence" value="ECO:0007669"/>
    <property type="project" value="InterPro"/>
</dbReference>
<feature type="transmembrane region" description="Helical" evidence="1">
    <location>
        <begin position="30"/>
        <end position="49"/>
    </location>
</feature>
<keyword evidence="1" id="KW-1133">Transmembrane helix</keyword>
<sequence length="2179" mass="221339">MKTASIINDVGIPRSKPKITEEPGMKPPKLLRTVAFSILTFLFAVAMGVTTSYAQTTYYVDTGGNNTNNGLAPSLSGSDGPVETITHALSLASDGDIISIEAGNYAENVTVGKTVSFVARTTGTQTVVNTQDLTINGSGKTLTFTANGANTFSVDDIYLTQGNIVAGTDLVTTTGGDIFVGNGTTAGTLTGTIDFPTNVNVNYNVAADYTTGDELPADLGSGSLIVETRNAGTALDLTKDVTVAVFDLNDASGNGDGVIGSSIVTVNASASVDLDDSFTGNLVVNATAGNAPGLDLAAGKAITGDVTISQADTDNGASGIGSIAFNGNVTGEVSITNAGDAGVLTTTIAGAATLTGDLTINNTSDVGGTGAVAGNGDIVGNVSLTSTTGDIAFNLAGMVDGNVDLDGALDLAANAEVTGTVTTGNDITTSGAGAEIGDLVVTGSNAVASVNPLVVTNDITINSGTMTTGNSVTATNVTINSGNGLDISGQTLTLNNGSFINDQGTFTATAASVLSFTGTTAAATLTPGSNFSVGAITMNKSGQALTLTDDASLSASGAAALTVTAGTFNLQDNTLTIAADGQVTNTTNGTIVSDTPTEGGLYFTTPGATLAGSGYSNIILNTGAAANNISLNADVTFSGNLTFISGTISGGAFDISPTQANQQLTINPQLSDGVTGGASFNDAGLAYDIKYDGAITANQTIGAELTSDVRNVTISTTGAFSVIMPSVDIAMVNLTIEDGATLQAAGAAQSNEISGVLTIEEDGTLLSDAATASDFELSGNNQTHDVSGAVVDGGTRATFTVSGDNITVAGSGEEDANNNYAVADFTVTGSAATISGFQSMGALTVNGGTSTAAVTVDLIATDEAAPNASTDYGVIDGAVTTTVAGDAVTISSATQANGALSIADDSDLTLAGNNLVINGADITIGGADATVSSTGGALVFTGGTNLEANGATIPYLSVLSPATSTSALVVSEALTVEGNITGGGVVTLEGAEVTTDDVTIADLEIDGDTELITNSTASPTVARTITVTGTYTHTSGDIELNKNSIQINTNLSLTAGAYTSSTGTGGIIIDATAAGRSIITGGANVSIPNLTVQGTNNVTLTSGDVLTVQNGLTLNTALLVPSGDSEDVVIADGATITRTENAHTIAVAPTFEGSVDLVYNNNNATAAGADVISTGNEVPAAAAGSVNDVTVVSTEAADQLAITTAFDVNGNFSITGTTVDNSGANLTFVAGSSIELEDGVADFAAAIDTDSEDYTVIFRTSRTIDTDTPDNYFAGDNFSITVDNEAASTITGTLAANSDTFGDVEIGENDAININTTQGINIQGDLDTESAAFFTTDGTNTITFNGTGVQNVNFGGNYQVAEGDALVFNAENVYIQSGNITFADGSNNAVDPHFQTGVVWTGDNNYIQLVHTSTTDQGFDRTDGHVFGNVRKLLPAGSGTSERIIFPVGGNNQDELNGAPEDEYSPVAFTFTNTNSLPQGIYMTVGHEEGNPGGQNGFPIVDGVREGVNIVRYPDEFYWPIKTSASLPSNLTYELEMERQGYGEYTQDGAITDVEDIRIIRRAAGNVDNDWRLQGNADDYDNYQTGSVENGDIYPTVIGLNVQGGIQAGNGSIFTYGLKSNLEILDVDTLLVNAGNNLAFDLDSLFSGGTGDRSYDISVDDATVATADADGDTLNIAAGSEGVANFTITATDELGDSNTGSLTVKVNAAFVASIDDQVANVGDTLAIDLTTVYSGGSAPYTFTASSSADSVAEASVDSVTLEMPALTMGNTTISVVGVDASNDTVNVSFTLNVGGVFGTTGTMNNVVVRAGDDANQAAGTVSVDTLASFFAGGSTPYTFTAASSAEDSASVSVSNDTLTVTGEMGSIDPQPITITVTAEDATGATAEQTFEVTVNPAYGDVNADGTVNSSDASLILSAAIEEVDFTAAQEGAADVNENGTVNSFDASVTFRYFLEDITELPFSTSAKVDQAIVAYGKTQSTNGSISVPLNVEGSAIYAVDFIGSFDASAASLESIDFNGLPEDWMVVKSIDEGKVKFALAGSTPISGRQFATLTFSITDEYAETSFSGKGFANNSEYLLDELNMRATPQEFALEQNYPNPFNPTTTVSYALPSAADVTIELYSINGQKVQTLVSKRQDAGAYKVNVDGSRLASGVYIYRIQAKAENKSFTTTRKMTLIK</sequence>
<evidence type="ECO:0000313" key="3">
    <source>
        <dbReference type="EMBL" id="SMO49919.1"/>
    </source>
</evidence>
<protein>
    <submittedName>
        <fullName evidence="3">Por secretion system C-terminal sorting domain-containing protein</fullName>
    </submittedName>
</protein>
<name>A0A521BS34_9BACT</name>
<dbReference type="InterPro" id="IPR016134">
    <property type="entry name" value="Dockerin_dom"/>
</dbReference>
<dbReference type="SUPFAM" id="SSF63446">
    <property type="entry name" value="Type I dockerin domain"/>
    <property type="match status" value="1"/>
</dbReference>
<dbReference type="InterPro" id="IPR015919">
    <property type="entry name" value="Cadherin-like_sf"/>
</dbReference>
<dbReference type="SUPFAM" id="SSF49313">
    <property type="entry name" value="Cadherin-like"/>
    <property type="match status" value="1"/>
</dbReference>
<dbReference type="Gene3D" id="2.60.40.4070">
    <property type="match status" value="1"/>
</dbReference>
<evidence type="ECO:0000313" key="4">
    <source>
        <dbReference type="Proteomes" id="UP000317557"/>
    </source>
</evidence>
<dbReference type="RefSeq" id="WP_142453458.1">
    <property type="nucleotide sequence ID" value="NZ_FXTP01000003.1"/>
</dbReference>
<keyword evidence="1" id="KW-0812">Transmembrane</keyword>
<dbReference type="PROSITE" id="PS51766">
    <property type="entry name" value="DOCKERIN"/>
    <property type="match status" value="1"/>
</dbReference>
<dbReference type="NCBIfam" id="TIGR04183">
    <property type="entry name" value="Por_Secre_tail"/>
    <property type="match status" value="1"/>
</dbReference>
<dbReference type="GO" id="GO:0016020">
    <property type="term" value="C:membrane"/>
    <property type="evidence" value="ECO:0007669"/>
    <property type="project" value="InterPro"/>
</dbReference>
<gene>
    <name evidence="3" type="ORF">SAMN06265219_10319</name>
</gene>
<reference evidence="3 4" key="1">
    <citation type="submission" date="2017-05" db="EMBL/GenBank/DDBJ databases">
        <authorList>
            <person name="Varghese N."/>
            <person name="Submissions S."/>
        </authorList>
    </citation>
    <scope>NUCLEOTIDE SEQUENCE [LARGE SCALE GENOMIC DNA]</scope>
    <source>
        <strain evidence="3 4">DSM 21985</strain>
    </source>
</reference>
<dbReference type="InterPro" id="IPR002105">
    <property type="entry name" value="Dockerin_1_rpt"/>
</dbReference>
<dbReference type="GO" id="GO:0005509">
    <property type="term" value="F:calcium ion binding"/>
    <property type="evidence" value="ECO:0007669"/>
    <property type="project" value="InterPro"/>
</dbReference>
<accession>A0A521BS34</accession>
<proteinExistence type="predicted"/>
<evidence type="ECO:0000259" key="2">
    <source>
        <dbReference type="PROSITE" id="PS51766"/>
    </source>
</evidence>
<dbReference type="Pfam" id="PF18962">
    <property type="entry name" value="Por_Secre_tail"/>
    <property type="match status" value="1"/>
</dbReference>
<keyword evidence="4" id="KW-1185">Reference proteome</keyword>
<dbReference type="Pfam" id="PF00404">
    <property type="entry name" value="Dockerin_1"/>
    <property type="match status" value="1"/>
</dbReference>
<dbReference type="GO" id="GO:0004553">
    <property type="term" value="F:hydrolase activity, hydrolyzing O-glycosyl compounds"/>
    <property type="evidence" value="ECO:0007669"/>
    <property type="project" value="InterPro"/>
</dbReference>
<dbReference type="EMBL" id="FXTP01000003">
    <property type="protein sequence ID" value="SMO49919.1"/>
    <property type="molecule type" value="Genomic_DNA"/>
</dbReference>
<keyword evidence="1" id="KW-0472">Membrane</keyword>
<dbReference type="OrthoDB" id="5500612at2"/>
<dbReference type="InterPro" id="IPR036439">
    <property type="entry name" value="Dockerin_dom_sf"/>
</dbReference>
<dbReference type="Gene3D" id="2.60.40.10">
    <property type="entry name" value="Immunoglobulins"/>
    <property type="match status" value="1"/>
</dbReference>
<dbReference type="InterPro" id="IPR026444">
    <property type="entry name" value="Secre_tail"/>
</dbReference>
<organism evidence="3 4">
    <name type="scientific">Gracilimonas mengyeensis</name>
    <dbReference type="NCBI Taxonomy" id="1302730"/>
    <lineage>
        <taxon>Bacteria</taxon>
        <taxon>Pseudomonadati</taxon>
        <taxon>Balneolota</taxon>
        <taxon>Balneolia</taxon>
        <taxon>Balneolales</taxon>
        <taxon>Balneolaceae</taxon>
        <taxon>Gracilimonas</taxon>
    </lineage>
</organism>
<dbReference type="CDD" id="cd14256">
    <property type="entry name" value="Dockerin_I"/>
    <property type="match status" value="1"/>
</dbReference>
<dbReference type="InterPro" id="IPR013783">
    <property type="entry name" value="Ig-like_fold"/>
</dbReference>
<dbReference type="Proteomes" id="UP000317557">
    <property type="component" value="Unassembled WGS sequence"/>
</dbReference>
<feature type="domain" description="Dockerin" evidence="2">
    <location>
        <begin position="1894"/>
        <end position="1962"/>
    </location>
</feature>